<reference evidence="1" key="2">
    <citation type="submission" date="2025-09" db="UniProtKB">
        <authorList>
            <consortium name="Ensembl"/>
        </authorList>
    </citation>
    <scope>IDENTIFICATION</scope>
</reference>
<evidence type="ECO:0000313" key="2">
    <source>
        <dbReference type="Proteomes" id="UP000675900"/>
    </source>
</evidence>
<sequence length="70" mass="7339">MDAALLLNVEGVRKTILHGGTGDLPNFITGSRVSGPRPPHQIGAPTAAFALKPRPALSEPGDLPLPHHEM</sequence>
<organism evidence="1 2">
    <name type="scientific">Panthera tigris altaica</name>
    <name type="common">Siberian tiger</name>
    <dbReference type="NCBI Taxonomy" id="74533"/>
    <lineage>
        <taxon>Eukaryota</taxon>
        <taxon>Metazoa</taxon>
        <taxon>Chordata</taxon>
        <taxon>Craniata</taxon>
        <taxon>Vertebrata</taxon>
        <taxon>Euteleostomi</taxon>
        <taxon>Mammalia</taxon>
        <taxon>Eutheria</taxon>
        <taxon>Laurasiatheria</taxon>
        <taxon>Carnivora</taxon>
        <taxon>Feliformia</taxon>
        <taxon>Felidae</taxon>
        <taxon>Pantherinae</taxon>
        <taxon>Panthera</taxon>
    </lineage>
</organism>
<dbReference type="Ensembl" id="ENSPTIT00000029646.1">
    <property type="protein sequence ID" value="ENSPTIP00000025135.1"/>
    <property type="gene ID" value="ENSPTIG00000021026.1"/>
</dbReference>
<proteinExistence type="predicted"/>
<accession>A0A8C9KY45</accession>
<reference evidence="1" key="1">
    <citation type="submission" date="2025-08" db="UniProtKB">
        <authorList>
            <consortium name="Ensembl"/>
        </authorList>
    </citation>
    <scope>IDENTIFICATION</scope>
</reference>
<dbReference type="Proteomes" id="UP000675900">
    <property type="component" value="Unassembled WGS sequence"/>
</dbReference>
<dbReference type="GeneTree" id="ENSGT00940000169917"/>
<dbReference type="AlphaFoldDB" id="A0A8C9KY45"/>
<name>A0A8C9KY45_PANTA</name>
<evidence type="ECO:0000313" key="1">
    <source>
        <dbReference type="Ensembl" id="ENSPTIP00000025135.1"/>
    </source>
</evidence>
<protein>
    <submittedName>
        <fullName evidence="1">Uncharacterized protein</fullName>
    </submittedName>
</protein>
<keyword evidence="2" id="KW-1185">Reference proteome</keyword>